<dbReference type="EMBL" id="AOHS01000011">
    <property type="protein sequence ID" value="ELY32919.1"/>
    <property type="molecule type" value="Genomic_DNA"/>
</dbReference>
<keyword evidence="1" id="KW-1133">Transmembrane helix</keyword>
<feature type="transmembrane region" description="Helical" evidence="1">
    <location>
        <begin position="44"/>
        <end position="62"/>
    </location>
</feature>
<dbReference type="Proteomes" id="UP000011543">
    <property type="component" value="Unassembled WGS sequence"/>
</dbReference>
<dbReference type="AlphaFoldDB" id="L9V768"/>
<evidence type="ECO:0000313" key="3">
    <source>
        <dbReference type="EMBL" id="ELY32919.1"/>
    </source>
</evidence>
<proteinExistence type="predicted"/>
<dbReference type="InterPro" id="IPR021309">
    <property type="entry name" value="YgaP-like_TM"/>
</dbReference>
<sequence>MTWGDRIMKKNVGGIDRQGRLLIGAILAIAGIAALGGFWAVGPIAGAVALVLGIILLVTGATQKCPINGVVGMDTTERVEERE</sequence>
<reference evidence="3 4" key="1">
    <citation type="journal article" date="2014" name="PLoS Genet.">
        <title>Phylogenetically driven sequencing of extremely halophilic archaea reveals strategies for static and dynamic osmo-response.</title>
        <authorList>
            <person name="Becker E.A."/>
            <person name="Seitzer P.M."/>
            <person name="Tritt A."/>
            <person name="Larsen D."/>
            <person name="Krusor M."/>
            <person name="Yao A.I."/>
            <person name="Wu D."/>
            <person name="Madern D."/>
            <person name="Eisen J.A."/>
            <person name="Darling A.E."/>
            <person name="Facciotti M.T."/>
        </authorList>
    </citation>
    <scope>NUCLEOTIDE SEQUENCE [LARGE SCALE GENOMIC DNA]</scope>
    <source>
        <strain evidence="4">ATCC 43099 / DSM 3394 / CCM 3739 / CIP 104546 / IAM 13178 / JCM 8861 / NBRC 102185 / NCIMB 2190 / MS3</strain>
    </source>
</reference>
<name>L9V768_NATMM</name>
<keyword evidence="1" id="KW-0812">Transmembrane</keyword>
<feature type="transmembrane region" description="Helical" evidence="1">
    <location>
        <begin position="21"/>
        <end position="38"/>
    </location>
</feature>
<gene>
    <name evidence="3" type="ORF">C500_03144</name>
</gene>
<organism evidence="3 4">
    <name type="scientific">Natrialba magadii (strain ATCC 43099 / DSM 3394 / CCM 3739 / CIP 104546 / IAM 13178 / JCM 8861 / NBRC 102185 / NCIMB 2190 / MS3)</name>
    <name type="common">Natronobacterium magadii</name>
    <dbReference type="NCBI Taxonomy" id="547559"/>
    <lineage>
        <taxon>Archaea</taxon>
        <taxon>Methanobacteriati</taxon>
        <taxon>Methanobacteriota</taxon>
        <taxon>Stenosarchaea group</taxon>
        <taxon>Halobacteria</taxon>
        <taxon>Halobacteriales</taxon>
        <taxon>Natrialbaceae</taxon>
        <taxon>Natrialba</taxon>
    </lineage>
</organism>
<evidence type="ECO:0000259" key="2">
    <source>
        <dbReference type="Pfam" id="PF11127"/>
    </source>
</evidence>
<feature type="domain" description="Inner membrane protein YgaP-like transmembrane" evidence="2">
    <location>
        <begin position="8"/>
        <end position="76"/>
    </location>
</feature>
<comment type="caution">
    <text evidence="3">The sequence shown here is derived from an EMBL/GenBank/DDBJ whole genome shotgun (WGS) entry which is preliminary data.</text>
</comment>
<evidence type="ECO:0000313" key="4">
    <source>
        <dbReference type="Proteomes" id="UP000011543"/>
    </source>
</evidence>
<keyword evidence="1" id="KW-0472">Membrane</keyword>
<evidence type="ECO:0000256" key="1">
    <source>
        <dbReference type="SAM" id="Phobius"/>
    </source>
</evidence>
<protein>
    <recommendedName>
        <fullName evidence="2">Inner membrane protein YgaP-like transmembrane domain-containing protein</fullName>
    </recommendedName>
</protein>
<accession>L9V768</accession>
<dbReference type="Pfam" id="PF11127">
    <property type="entry name" value="YgaP-like_TM"/>
    <property type="match status" value="1"/>
</dbReference>